<organism evidence="12 13">
    <name type="scientific">Biomphalaria pfeifferi</name>
    <name type="common">Bloodfluke planorb</name>
    <name type="synonym">Freshwater snail</name>
    <dbReference type="NCBI Taxonomy" id="112525"/>
    <lineage>
        <taxon>Eukaryota</taxon>
        <taxon>Metazoa</taxon>
        <taxon>Spiralia</taxon>
        <taxon>Lophotrochozoa</taxon>
        <taxon>Mollusca</taxon>
        <taxon>Gastropoda</taxon>
        <taxon>Heterobranchia</taxon>
        <taxon>Euthyneura</taxon>
        <taxon>Panpulmonata</taxon>
        <taxon>Hygrophila</taxon>
        <taxon>Lymnaeoidea</taxon>
        <taxon>Planorbidae</taxon>
        <taxon>Biomphalaria</taxon>
    </lineage>
</organism>
<dbReference type="InterPro" id="IPR029021">
    <property type="entry name" value="Prot-tyrosine_phosphatase-like"/>
</dbReference>
<dbReference type="InterPro" id="IPR016130">
    <property type="entry name" value="Tyr_Pase_AS"/>
</dbReference>
<dbReference type="FunFam" id="1.20.80.10:FF:000014">
    <property type="entry name" value="Tyrosine-protein phosphatase non-receptor type"/>
    <property type="match status" value="1"/>
</dbReference>
<dbReference type="SUPFAM" id="SSF47031">
    <property type="entry name" value="Second domain of FERM"/>
    <property type="match status" value="1"/>
</dbReference>
<dbReference type="Pfam" id="PF09380">
    <property type="entry name" value="FERM_C"/>
    <property type="match status" value="1"/>
</dbReference>
<feature type="compositionally biased region" description="Acidic residues" evidence="8">
    <location>
        <begin position="1285"/>
        <end position="1305"/>
    </location>
</feature>
<evidence type="ECO:0000256" key="1">
    <source>
        <dbReference type="ARBA" id="ARBA00004245"/>
    </source>
</evidence>
<dbReference type="PRINTS" id="PR00935">
    <property type="entry name" value="BAND41"/>
</dbReference>
<feature type="region of interest" description="Disordered" evidence="8">
    <location>
        <begin position="336"/>
        <end position="389"/>
    </location>
</feature>
<dbReference type="InterPro" id="IPR003595">
    <property type="entry name" value="Tyr_Pase_cat"/>
</dbReference>
<name>A0AAD8F8Z8_BIOPF</name>
<evidence type="ECO:0000256" key="4">
    <source>
        <dbReference type="ARBA" id="ARBA00022490"/>
    </source>
</evidence>
<feature type="region of interest" description="Disordered" evidence="8">
    <location>
        <begin position="831"/>
        <end position="929"/>
    </location>
</feature>
<dbReference type="PROSITE" id="PS00383">
    <property type="entry name" value="TYR_PHOSPHATASE_1"/>
    <property type="match status" value="1"/>
</dbReference>
<dbReference type="Gene3D" id="2.30.29.30">
    <property type="entry name" value="Pleckstrin-homology domain (PH domain)/Phosphotyrosine-binding domain (PTB)"/>
    <property type="match status" value="1"/>
</dbReference>
<dbReference type="Gene3D" id="3.10.20.90">
    <property type="entry name" value="Phosphatidylinositol 3-kinase Catalytic Subunit, Chain A, domain 1"/>
    <property type="match status" value="1"/>
</dbReference>
<feature type="compositionally biased region" description="Polar residues" evidence="8">
    <location>
        <begin position="891"/>
        <end position="900"/>
    </location>
</feature>
<evidence type="ECO:0000256" key="8">
    <source>
        <dbReference type="SAM" id="MobiDB-lite"/>
    </source>
</evidence>
<dbReference type="InterPro" id="IPR029071">
    <property type="entry name" value="Ubiquitin-like_domsf"/>
</dbReference>
<dbReference type="InterPro" id="IPR014352">
    <property type="entry name" value="FERM/acyl-CoA-bd_prot_sf"/>
</dbReference>
<dbReference type="PROSITE" id="PS50055">
    <property type="entry name" value="TYR_PHOSPHATASE_PTP"/>
    <property type="match status" value="1"/>
</dbReference>
<reference evidence="12" key="2">
    <citation type="submission" date="2023-04" db="EMBL/GenBank/DDBJ databases">
        <authorList>
            <person name="Bu L."/>
            <person name="Lu L."/>
            <person name="Laidemitt M.R."/>
            <person name="Zhang S.M."/>
            <person name="Mutuku M."/>
            <person name="Mkoji G."/>
            <person name="Steinauer M."/>
            <person name="Loker E.S."/>
        </authorList>
    </citation>
    <scope>NUCLEOTIDE SEQUENCE</scope>
    <source>
        <strain evidence="12">KasaAsao</strain>
        <tissue evidence="12">Whole Snail</tissue>
    </source>
</reference>
<dbReference type="Proteomes" id="UP001233172">
    <property type="component" value="Unassembled WGS sequence"/>
</dbReference>
<dbReference type="PRINTS" id="PR00700">
    <property type="entry name" value="PRTYPHPHTASE"/>
</dbReference>
<dbReference type="SUPFAM" id="SSF54236">
    <property type="entry name" value="Ubiquitin-like"/>
    <property type="match status" value="1"/>
</dbReference>
<dbReference type="Pfam" id="PF13843">
    <property type="entry name" value="DDE_Tnp_1_7"/>
    <property type="match status" value="1"/>
</dbReference>
<evidence type="ECO:0000256" key="5">
    <source>
        <dbReference type="ARBA" id="ARBA00022801"/>
    </source>
</evidence>
<evidence type="ECO:0000313" key="13">
    <source>
        <dbReference type="Proteomes" id="UP001233172"/>
    </source>
</evidence>
<reference evidence="12" key="1">
    <citation type="journal article" date="2023" name="PLoS Negl. Trop. Dis.">
        <title>A genome sequence for Biomphalaria pfeifferi, the major vector snail for the human-infecting parasite Schistosoma mansoni.</title>
        <authorList>
            <person name="Bu L."/>
            <person name="Lu L."/>
            <person name="Laidemitt M.R."/>
            <person name="Zhang S.M."/>
            <person name="Mutuku M."/>
            <person name="Mkoji G."/>
            <person name="Steinauer M."/>
            <person name="Loker E.S."/>
        </authorList>
    </citation>
    <scope>NUCLEOTIDE SEQUENCE</scope>
    <source>
        <strain evidence="12">KasaAsao</strain>
    </source>
</reference>
<keyword evidence="6" id="KW-0904">Protein phosphatase</keyword>
<dbReference type="SMART" id="SM00404">
    <property type="entry name" value="PTPc_motif"/>
    <property type="match status" value="1"/>
</dbReference>
<feature type="compositionally biased region" description="Basic and acidic residues" evidence="8">
    <location>
        <begin position="848"/>
        <end position="857"/>
    </location>
</feature>
<evidence type="ECO:0000313" key="12">
    <source>
        <dbReference type="EMBL" id="KAK0056102.1"/>
    </source>
</evidence>
<feature type="compositionally biased region" description="Polar residues" evidence="8">
    <location>
        <begin position="341"/>
        <end position="359"/>
    </location>
</feature>
<feature type="domain" description="FERM" evidence="11">
    <location>
        <begin position="21"/>
        <end position="306"/>
    </location>
</feature>
<evidence type="ECO:0000259" key="10">
    <source>
        <dbReference type="PROSITE" id="PS50056"/>
    </source>
</evidence>
<feature type="compositionally biased region" description="Low complexity" evidence="8">
    <location>
        <begin position="369"/>
        <end position="382"/>
    </location>
</feature>
<feature type="region of interest" description="Disordered" evidence="8">
    <location>
        <begin position="1001"/>
        <end position="1024"/>
    </location>
</feature>
<keyword evidence="5" id="KW-0378">Hydrolase</keyword>
<comment type="caution">
    <text evidence="12">The sequence shown here is derived from an EMBL/GenBank/DDBJ whole genome shotgun (WGS) entry which is preliminary data.</text>
</comment>
<dbReference type="SUPFAM" id="SSF50729">
    <property type="entry name" value="PH domain-like"/>
    <property type="match status" value="1"/>
</dbReference>
<dbReference type="EMBL" id="JASAOG010000064">
    <property type="protein sequence ID" value="KAK0056102.1"/>
    <property type="molecule type" value="Genomic_DNA"/>
</dbReference>
<comment type="subcellular location">
    <subcellularLocation>
        <location evidence="1">Cytoplasm</location>
        <location evidence="1">Cytoskeleton</location>
    </subcellularLocation>
</comment>
<feature type="compositionally biased region" description="Polar residues" evidence="8">
    <location>
        <begin position="871"/>
        <end position="882"/>
    </location>
</feature>
<feature type="domain" description="Tyrosine-protein phosphatase" evidence="9">
    <location>
        <begin position="1069"/>
        <end position="1566"/>
    </location>
</feature>
<dbReference type="PANTHER" id="PTHR45706">
    <property type="entry name" value="TYROSINE-PROTEIN PHOSPHATASE"/>
    <property type="match status" value="1"/>
</dbReference>
<feature type="compositionally biased region" description="Basic and acidic residues" evidence="8">
    <location>
        <begin position="1010"/>
        <end position="1022"/>
    </location>
</feature>
<evidence type="ECO:0000259" key="11">
    <source>
        <dbReference type="PROSITE" id="PS50057"/>
    </source>
</evidence>
<gene>
    <name evidence="12" type="ORF">Bpfe_014503</name>
</gene>
<dbReference type="InterPro" id="IPR035963">
    <property type="entry name" value="FERM_2"/>
</dbReference>
<protein>
    <recommendedName>
        <fullName evidence="3">protein-tyrosine-phosphatase</fullName>
        <ecNumber evidence="3">3.1.3.48</ecNumber>
    </recommendedName>
</protein>
<dbReference type="GO" id="GO:0005856">
    <property type="term" value="C:cytoskeleton"/>
    <property type="evidence" value="ECO:0007669"/>
    <property type="project" value="UniProtKB-SubCell"/>
</dbReference>
<dbReference type="SMART" id="SM01196">
    <property type="entry name" value="FERM_C"/>
    <property type="match status" value="1"/>
</dbReference>
<keyword evidence="13" id="KW-1185">Reference proteome</keyword>
<dbReference type="PROSITE" id="PS50057">
    <property type="entry name" value="FERM_3"/>
    <property type="match status" value="1"/>
</dbReference>
<dbReference type="CDD" id="cd14473">
    <property type="entry name" value="FERM_B-lobe"/>
    <property type="match status" value="1"/>
</dbReference>
<dbReference type="InterPro" id="IPR019748">
    <property type="entry name" value="FERM_central"/>
</dbReference>
<dbReference type="EC" id="3.1.3.48" evidence="3"/>
<dbReference type="Pfam" id="PF00373">
    <property type="entry name" value="FERM_M"/>
    <property type="match status" value="1"/>
</dbReference>
<dbReference type="Gene3D" id="1.20.80.10">
    <property type="match status" value="1"/>
</dbReference>
<dbReference type="GO" id="GO:0004725">
    <property type="term" value="F:protein tyrosine phosphatase activity"/>
    <property type="evidence" value="ECO:0007669"/>
    <property type="project" value="UniProtKB-EC"/>
</dbReference>
<dbReference type="SUPFAM" id="SSF52799">
    <property type="entry name" value="(Phosphotyrosine protein) phosphatases II"/>
    <property type="match status" value="2"/>
</dbReference>
<dbReference type="Pfam" id="PF00102">
    <property type="entry name" value="Y_phosphatase"/>
    <property type="match status" value="2"/>
</dbReference>
<dbReference type="InterPro" id="IPR018980">
    <property type="entry name" value="FERM_PH-like_C"/>
</dbReference>
<evidence type="ECO:0000256" key="7">
    <source>
        <dbReference type="ARBA" id="ARBA00023212"/>
    </source>
</evidence>
<evidence type="ECO:0000256" key="2">
    <source>
        <dbReference type="ARBA" id="ARBA00009649"/>
    </source>
</evidence>
<dbReference type="FunFam" id="3.10.20.90:FF:000039">
    <property type="entry name" value="Tyrosine-protein phosphatase non-receptor type"/>
    <property type="match status" value="1"/>
</dbReference>
<feature type="region of interest" description="Disordered" evidence="8">
    <location>
        <begin position="709"/>
        <end position="741"/>
    </location>
</feature>
<dbReference type="InterPro" id="IPR019749">
    <property type="entry name" value="Band_41_domain"/>
</dbReference>
<evidence type="ECO:0000256" key="3">
    <source>
        <dbReference type="ARBA" id="ARBA00013064"/>
    </source>
</evidence>
<dbReference type="Gene3D" id="3.90.190.10">
    <property type="entry name" value="Protein tyrosine phosphatase superfamily"/>
    <property type="match status" value="2"/>
</dbReference>
<evidence type="ECO:0000256" key="6">
    <source>
        <dbReference type="ARBA" id="ARBA00022912"/>
    </source>
</evidence>
<accession>A0AAD8F8Z8</accession>
<comment type="similarity">
    <text evidence="2">Belongs to the protein-tyrosine phosphatase family. Non-receptor class subfamily.</text>
</comment>
<keyword evidence="4" id="KW-0963">Cytoplasm</keyword>
<sequence>MPFKWRLKKTRKYDISTKNSFIVGVYLLDNAYLECTLCAESTGQECLKSIAQRIELSESQYFGLRYVTKKLHFHWVDLEKPLKKQLDKYAQPASHCHCLYFGVMFYVMGAHKIPDEVARYHYYLQLKNDVIDGRLLCSSDQAVRLAAYSLQAEFGDYEPEKYTIQNELLFPKTMMKDETVAAELVSEAVAGHNSLQGVSPGRAELQYVKEIQMMDGYSVEYYSAKDESRKDLYLGTSCMGIFARYLDGQSPVYYKWHEIAKVTQSKKTLEIDTSKSSVQFQLEDTDTAKYVCHLSQLQRQFYKSSKGNLSLNLSDITQAGETAESLPFEDAQQVYIPPPTESTQTSQELGHSQTSLTHTTEQRYPPDVLQSSQQSLESSIEQQQHHHYHLPTSHRTAIEGDGVISNGFYQQQVMRHESLTPTPEGDPVYVNRTALLPAYRPSPDYDALMQQRLLQQHQQQQHQPQQHSHFKDFTPHIGAAQVYVHPDGMAYSQPEISQNIAMYRDEHGNYANVDALRNYSHSIYANIFQEGHGIYAGKGGDRGNNLAVHPTYSSPELNTDIHQQEIFASNEFSAQEAMVYHFRPPPPYPRTSSSTPDLAVQSNMVSDQPSTVIHGQKTSGQHDLLVQSRLDRSVDDLSGFKLTASGYSLNGHQFSFTSPEDSSQSVAVTIEGKTFNARDGNLDEGNTNVSAVAPDTNAVNVGVESTSKFLSEDQEDTSSEHSYSTFHAKESDESSEEENSRLKILRHREESNIHIRMFTPQEAPPPSKLKEEAALRESFRRLKIARSSSLNKDGVGFGRSSLRAIKDTADMSTLAPTPLNAVNEQLLEADNKSNEAKPSSIALPSPPEMKELLDRLGDPPPYPGKTDEQGRSVTDTISTPNKNCVVEDNTRNSLNQNKLSLTPKGSLGNVPLKTSPFRESFGSKPRSTSFTLDTIVPVSKPVIVCNSKDSDLCTSVLKSQSLDVASLTSDGFKYASEKDVSDRPTSSDDKDDSADKFVDLHDLSVGSDSDSDHERSLSESRHMGPLKLAAMNGLTLSRSMVLSMMNDETRAPTDDRRKMLESKISEGQVYAEFEQIPRKSDSLECSVASAAHNASRNRFKDVLPYDATRVKLTARKDNPDGYINASHIKLTANDNKWLFIATQAPLENTAVDFWQMIWENSIDVLAMLTPFQESGKSKCYVYWPQEPGAQYKQIYGEYEVELQFTDDSLCYLTSRIILRHGGCEHMVWHLQYTDWPDHGCPEDTYGFLVTSAAILLFENVLYLYHTSKNQIKMSSDENDASLSDESLDEDIWEPDSSDSDSDIENLSDFTSPTYRGNAVPKGYNDVGEGPPAPTPKFRPAREPEVHLNDEILTKAGVRKFSHPSDFFKLYFTVDLVNMLVLYTNKYAAHFGPTKPTVYKGWYDPHQNLSVDERMVQNKGRYGFWQYIRDKPTKWGMKIWVLADSLTGYTYDFEIYVGKDNSPSSRFGLAYDVVMRLSKRFLDEIESVARLAESESGCSERPPVVVHCSAGVGRTGVVLLTMVMKWCLEHNQNVDLPKALMAIRNQRMHMVQTMGQYRFIHDTLIQYLKNTRLI</sequence>
<dbReference type="SMART" id="SM00194">
    <property type="entry name" value="PTPc"/>
    <property type="match status" value="1"/>
</dbReference>
<dbReference type="InterPro" id="IPR011993">
    <property type="entry name" value="PH-like_dom_sf"/>
</dbReference>
<dbReference type="InterPro" id="IPR029526">
    <property type="entry name" value="PGBD"/>
</dbReference>
<dbReference type="InterPro" id="IPR000242">
    <property type="entry name" value="PTP_cat"/>
</dbReference>
<dbReference type="SMART" id="SM00295">
    <property type="entry name" value="B41"/>
    <property type="match status" value="1"/>
</dbReference>
<dbReference type="InterPro" id="IPR000299">
    <property type="entry name" value="FERM_domain"/>
</dbReference>
<proteinExistence type="inferred from homology"/>
<keyword evidence="7" id="KW-0206">Cytoskeleton</keyword>
<dbReference type="InterPro" id="IPR018979">
    <property type="entry name" value="FERM_N"/>
</dbReference>
<dbReference type="Pfam" id="PF09379">
    <property type="entry name" value="FERM_N"/>
    <property type="match status" value="1"/>
</dbReference>
<feature type="region of interest" description="Disordered" evidence="8">
    <location>
        <begin position="1274"/>
        <end position="1342"/>
    </location>
</feature>
<dbReference type="PROSITE" id="PS50056">
    <property type="entry name" value="TYR_PHOSPHATASE_2"/>
    <property type="match status" value="1"/>
</dbReference>
<dbReference type="CDD" id="cd17099">
    <property type="entry name" value="FERM_F1_PTPN14_like"/>
    <property type="match status" value="1"/>
</dbReference>
<dbReference type="PANTHER" id="PTHR45706:SF1">
    <property type="entry name" value="PEZ, ISOFORM A"/>
    <property type="match status" value="1"/>
</dbReference>
<feature type="domain" description="Tyrosine specific protein phosphatases" evidence="10">
    <location>
        <begin position="1478"/>
        <end position="1557"/>
    </location>
</feature>
<evidence type="ECO:0000259" key="9">
    <source>
        <dbReference type="PROSITE" id="PS50055"/>
    </source>
</evidence>
<dbReference type="InterPro" id="IPR000387">
    <property type="entry name" value="Tyr_Pase_dom"/>
</dbReference>